<dbReference type="EMBL" id="BQXS01000142">
    <property type="protein sequence ID" value="GKT28080.1"/>
    <property type="molecule type" value="Genomic_DNA"/>
</dbReference>
<feature type="non-terminal residue" evidence="3">
    <location>
        <position position="1"/>
    </location>
</feature>
<name>A0ABQ5K9Q7_9EUKA</name>
<dbReference type="Proteomes" id="UP001057375">
    <property type="component" value="Unassembled WGS sequence"/>
</dbReference>
<keyword evidence="4" id="KW-1185">Reference proteome</keyword>
<evidence type="ECO:0000313" key="3">
    <source>
        <dbReference type="EMBL" id="GKT28080.1"/>
    </source>
</evidence>
<protein>
    <submittedName>
        <fullName evidence="3">Uncharacterized protein</fullName>
    </submittedName>
</protein>
<feature type="compositionally biased region" description="Low complexity" evidence="1">
    <location>
        <begin position="532"/>
        <end position="562"/>
    </location>
</feature>
<organism evidence="3 4">
    <name type="scientific">Aduncisulcus paluster</name>
    <dbReference type="NCBI Taxonomy" id="2918883"/>
    <lineage>
        <taxon>Eukaryota</taxon>
        <taxon>Metamonada</taxon>
        <taxon>Carpediemonas-like organisms</taxon>
        <taxon>Aduncisulcus</taxon>
    </lineage>
</organism>
<evidence type="ECO:0000313" key="4">
    <source>
        <dbReference type="Proteomes" id="UP001057375"/>
    </source>
</evidence>
<feature type="transmembrane region" description="Helical" evidence="2">
    <location>
        <begin position="1237"/>
        <end position="1257"/>
    </location>
</feature>
<evidence type="ECO:0000256" key="2">
    <source>
        <dbReference type="SAM" id="Phobius"/>
    </source>
</evidence>
<feature type="transmembrane region" description="Helical" evidence="2">
    <location>
        <begin position="57"/>
        <end position="78"/>
    </location>
</feature>
<feature type="transmembrane region" description="Helical" evidence="2">
    <location>
        <begin position="647"/>
        <end position="668"/>
    </location>
</feature>
<keyword evidence="2" id="KW-1133">Transmembrane helix</keyword>
<feature type="transmembrane region" description="Helical" evidence="2">
    <location>
        <begin position="915"/>
        <end position="936"/>
    </location>
</feature>
<proteinExistence type="predicted"/>
<feature type="compositionally biased region" description="Low complexity" evidence="1">
    <location>
        <begin position="445"/>
        <end position="475"/>
    </location>
</feature>
<gene>
    <name evidence="3" type="ORF">ADUPG1_000411</name>
</gene>
<feature type="region of interest" description="Disordered" evidence="1">
    <location>
        <begin position="435"/>
        <end position="567"/>
    </location>
</feature>
<comment type="caution">
    <text evidence="3">The sequence shown here is derived from an EMBL/GenBank/DDBJ whole genome shotgun (WGS) entry which is preliminary data.</text>
</comment>
<feature type="transmembrane region" description="Helical" evidence="2">
    <location>
        <begin position="1039"/>
        <end position="1060"/>
    </location>
</feature>
<accession>A0ABQ5K9Q7</accession>
<keyword evidence="2" id="KW-0812">Transmembrane</keyword>
<sequence length="1299" mass="144786">RQLFLSLMDDGAHFARFTTDDKFMSIVQSMKEKTQVRGDRTLFDLVVSAKHTQKMIYYVYLTLFIISFLYIVFLSSIFSTFSLDEDFQSLRRDLHIFKPQQMIPQSFSQYYKPQSSLSAAYENNPTSVTVPKNDDSSTSSIYDFIHFSYASSSTITGGMSCISFLQTTMQVYDITSVDSFDSLSDDDRELVISRLNSAITCMNDVFHDIPVHTLQAEVFGVELDSLLSQSVLTVNSFLYFMRVVAFYTVHGAGIQDIFIGTPLLHSLDPIISQAIFPLRHFNGEDLLELWGNLPMDEDELETMDPFKAQQAILRGAIFSTITRIHTQSHVNVLENLKQIHLNHTAKKIRASIVSVIVSIILNGGAAVFALISFLIQSKQTKVFERDLKISQKYFFIVEDVDFAENVVKEEKKETEEDEEDDVPMLKQVVKQQTGPVLGSDSALPSSNVPSSSSSSSSVGSIGNNSNNGNNGQNDGFGNGLKDYSSRILQPSSYLKEEKKETEADEEDDVPMLKQVVKQQTGPVLGSDSALPSSNVPSSSSSSSSVGSIGNNSNNGNNGQNDGFGNGLKDYSSRILQPSSYRNHNGLDVNGSGISQNISSTKLEEISMPSNGILGVGSVASHAITELSLHNIFNPTTNSMDGCRMVSFIIACFTIVINCFLCLLIVSGFRNTLNVTNEEMIFGSSIAALHSFQSHLMTVSQNILASNSSDTLVKYLVDVLFSSSLHSVVRDFTDKYAKYLSSSPYLNEHEEIGITGVMCDAALIGELLFRVSDVVDLDNVDGISGIEKYYIKNLHSAYLFLPQCVLLGEKCDILDDIVENTNLEYFALSDEQFTGNSSLVDVCDSLSTFYEYEELSTDTDGNIDAASFWTGLMDPFFLEVMQSHDLNAHHLFSSIEQTIGEAYVDFTSLRDMLRPTFVFCSIACFIAALIWILAGLVDISSLRVVLKSYERFWVRAVRKLHPNTLDPLDLLGKLSDMEPLKQTRTEGKFGTGDALVPIEAKNETTLPVRSILRISALSSTSYDENCENVPSITSLRIVSILMYCVCMVMFAIIALVIFSIVKSYQTSMTEKLIKLDNYSRHSVTLHVLFSSLIETTSHTIKMSSVALGSHLNSMLEKDFLYKSIGLNDMNSFYSHQTNSRRMADIFPMDSLQTYNVVHTLNSSIPDSIGSWKDEWNDSKLFSIYISRVVNVLDLDLTLPDPRLTSLIVDTEKVIELSLQNLGSELAEDSDKSYAITPLNLWLLVTMSIISLIFIVVLIGRRILQQIHSAIHILLYSTPLPVIQRGIKCIRQEKREWQKHF</sequence>
<keyword evidence="2" id="KW-0472">Membrane</keyword>
<feature type="transmembrane region" description="Helical" evidence="2">
    <location>
        <begin position="352"/>
        <end position="375"/>
    </location>
</feature>
<reference evidence="3" key="1">
    <citation type="submission" date="2022-03" db="EMBL/GenBank/DDBJ databases">
        <title>Draft genome sequence of Aduncisulcus paluster, a free-living microaerophilic Fornicata.</title>
        <authorList>
            <person name="Yuyama I."/>
            <person name="Kume K."/>
            <person name="Tamura T."/>
            <person name="Inagaki Y."/>
            <person name="Hashimoto T."/>
        </authorList>
    </citation>
    <scope>NUCLEOTIDE SEQUENCE</scope>
    <source>
        <strain evidence="3">NY0171</strain>
    </source>
</reference>
<evidence type="ECO:0000256" key="1">
    <source>
        <dbReference type="SAM" id="MobiDB-lite"/>
    </source>
</evidence>